<dbReference type="PANTHER" id="PTHR31084:SF0">
    <property type="entry name" value="ALPHA-L-FUCOSIDASE 2"/>
    <property type="match status" value="1"/>
</dbReference>
<dbReference type="PANTHER" id="PTHR31084">
    <property type="entry name" value="ALPHA-L-FUCOSIDASE 2"/>
    <property type="match status" value="1"/>
</dbReference>
<accession>A0A7K1T1A9</accession>
<dbReference type="GO" id="GO:0005975">
    <property type="term" value="P:carbohydrate metabolic process"/>
    <property type="evidence" value="ECO:0007669"/>
    <property type="project" value="InterPro"/>
</dbReference>
<sequence>MKKKFILFAVILPVLTTLKSFAQDNYFQVPKRGVTSWQPAANWEHSLLTGNGTMGALVIGQPHDETIILSHALLYLPQKRSGKDFEQAGKLTEIRQLIQEGKFTEASQVPVKLREEQGYADQRDPFIPAFQIKVEQQPSNIKRYQRSTNFETGEAIVDWQDELGTFERKVFVSRADSLVVLSIKGTGKINCSMNFEHVPIEWNQWKFVNENVGEMKAGAEGQWLTYQSSFKNHNPGGLQGYEGAGRLILKGGSSKVENGKLMITNADEVLLLTKIMPSYHYESSNLPLLKQQLEAKNTDYQAMLLLHTKIHGELFNRMKLDLNATAQQRALNNEEMLLQVKKEPAAAQIERAFDAGRYNIISSMGTNPPNLQGLWSGNWSSPWTGGFTTDGNLPTAVSIALPGNMPELMKAYFSYHEKLMDDFRKEAKLLYNCRGIHIPAQITTTGVETDFGGTWCLTFWTGAAGWTAHYFYDYWLYTGDQDFLKNHAYPFMKEAALFYEDFLKTGKDGKYLFNPSYSPENNPANSPSQATLNATMDVMIAKQLLRNCINAAKALKTDQAKIAQWKNMLAKMPAYEINKDGALQEWCTPDLQDNYSHRHSSHLYALYDEVDPDFANNPKLTAAANVAIEKRMKFRIDEGGGEMAFGLVQLALASAHIGQAEKAQQIVEWLSSKYWTTGMGSFHNVGGLFNTDISGGLPYVITQMLTYADPGKIALLPALPKEWTKGKIEGVLLRGQVEVKSLTWDGKHVEAVLQSQMNQKVELQLPGLIEKLGGETQLRAYPAHPGSYQLTLPALQEVHLILDLK</sequence>
<organism evidence="5 6">
    <name type="scientific">Mucilaginibacter arboris</name>
    <dbReference type="NCBI Taxonomy" id="2682090"/>
    <lineage>
        <taxon>Bacteria</taxon>
        <taxon>Pseudomonadati</taxon>
        <taxon>Bacteroidota</taxon>
        <taxon>Sphingobacteriia</taxon>
        <taxon>Sphingobacteriales</taxon>
        <taxon>Sphingobacteriaceae</taxon>
        <taxon>Mucilaginibacter</taxon>
    </lineage>
</organism>
<gene>
    <name evidence="5" type="ORF">GO621_16255</name>
</gene>
<evidence type="ECO:0000313" key="5">
    <source>
        <dbReference type="EMBL" id="MVN23080.1"/>
    </source>
</evidence>
<dbReference type="RefSeq" id="WP_157568956.1">
    <property type="nucleotide sequence ID" value="NZ_WPIK01000017.1"/>
</dbReference>
<dbReference type="PIRSF" id="PIRSF007663">
    <property type="entry name" value="UCP007663"/>
    <property type="match status" value="1"/>
</dbReference>
<keyword evidence="6" id="KW-1185">Reference proteome</keyword>
<name>A0A7K1T1A9_9SPHI</name>
<feature type="domain" description="Glycosyl hydrolase family 95 N-terminal" evidence="2">
    <location>
        <begin position="37"/>
        <end position="279"/>
    </location>
</feature>
<keyword evidence="1" id="KW-0732">Signal</keyword>
<proteinExistence type="predicted"/>
<feature type="domain" description="Glycosyl hydrolase family 95 catalytic" evidence="4">
    <location>
        <begin position="300"/>
        <end position="705"/>
    </location>
</feature>
<evidence type="ECO:0000313" key="6">
    <source>
        <dbReference type="Proteomes" id="UP000462014"/>
    </source>
</evidence>
<evidence type="ECO:0000259" key="4">
    <source>
        <dbReference type="Pfam" id="PF22124"/>
    </source>
</evidence>
<dbReference type="Pfam" id="PF22124">
    <property type="entry name" value="Glyco_hydro_95_cat"/>
    <property type="match status" value="1"/>
</dbReference>
<feature type="chain" id="PRO_5029574123" evidence="1">
    <location>
        <begin position="23"/>
        <end position="805"/>
    </location>
</feature>
<evidence type="ECO:0000259" key="2">
    <source>
        <dbReference type="Pfam" id="PF14498"/>
    </source>
</evidence>
<dbReference type="Pfam" id="PF21307">
    <property type="entry name" value="Glyco_hydro_95_C"/>
    <property type="match status" value="1"/>
</dbReference>
<dbReference type="Pfam" id="PF14498">
    <property type="entry name" value="Glyco_hyd_65N_2"/>
    <property type="match status" value="1"/>
</dbReference>
<dbReference type="InterPro" id="IPR012341">
    <property type="entry name" value="6hp_glycosidase-like_sf"/>
</dbReference>
<dbReference type="Proteomes" id="UP000462014">
    <property type="component" value="Unassembled WGS sequence"/>
</dbReference>
<reference evidence="5 6" key="1">
    <citation type="submission" date="2019-12" db="EMBL/GenBank/DDBJ databases">
        <title>Mucilaginibacter sp. HMF7410 genome sequencing and assembly.</title>
        <authorList>
            <person name="Kang H."/>
            <person name="Cha I."/>
            <person name="Kim H."/>
            <person name="Joh K."/>
        </authorList>
    </citation>
    <scope>NUCLEOTIDE SEQUENCE [LARGE SCALE GENOMIC DNA]</scope>
    <source>
        <strain evidence="5 6">HMF7410</strain>
    </source>
</reference>
<comment type="caution">
    <text evidence="5">The sequence shown here is derived from an EMBL/GenBank/DDBJ whole genome shotgun (WGS) entry which is preliminary data.</text>
</comment>
<dbReference type="InterPro" id="IPR008928">
    <property type="entry name" value="6-hairpin_glycosidase_sf"/>
</dbReference>
<dbReference type="InterPro" id="IPR027414">
    <property type="entry name" value="GH95_N_dom"/>
</dbReference>
<dbReference type="EMBL" id="WPIK01000017">
    <property type="protein sequence ID" value="MVN23080.1"/>
    <property type="molecule type" value="Genomic_DNA"/>
</dbReference>
<dbReference type="Gene3D" id="1.50.10.10">
    <property type="match status" value="1"/>
</dbReference>
<dbReference type="AlphaFoldDB" id="A0A7K1T1A9"/>
<dbReference type="InterPro" id="IPR016518">
    <property type="entry name" value="Alpha-L-fucosidase"/>
</dbReference>
<dbReference type="InterPro" id="IPR054363">
    <property type="entry name" value="GH95_cat"/>
</dbReference>
<evidence type="ECO:0000256" key="1">
    <source>
        <dbReference type="SAM" id="SignalP"/>
    </source>
</evidence>
<dbReference type="GO" id="GO:0004560">
    <property type="term" value="F:alpha-L-fucosidase activity"/>
    <property type="evidence" value="ECO:0007669"/>
    <property type="project" value="InterPro"/>
</dbReference>
<feature type="signal peptide" evidence="1">
    <location>
        <begin position="1"/>
        <end position="22"/>
    </location>
</feature>
<protein>
    <submittedName>
        <fullName evidence="5">Alpha-L-fucosidase</fullName>
    </submittedName>
</protein>
<feature type="domain" description="Alpha fucosidase A-like C-terminal" evidence="3">
    <location>
        <begin position="711"/>
        <end position="767"/>
    </location>
</feature>
<dbReference type="InterPro" id="IPR049053">
    <property type="entry name" value="AFCA-like_C"/>
</dbReference>
<evidence type="ECO:0000259" key="3">
    <source>
        <dbReference type="Pfam" id="PF21307"/>
    </source>
</evidence>
<dbReference type="SUPFAM" id="SSF48208">
    <property type="entry name" value="Six-hairpin glycosidases"/>
    <property type="match status" value="1"/>
</dbReference>